<dbReference type="GO" id="GO:0016878">
    <property type="term" value="F:acid-thiol ligase activity"/>
    <property type="evidence" value="ECO:0007669"/>
    <property type="project" value="UniProtKB-ARBA"/>
</dbReference>
<dbReference type="SUPFAM" id="SSF54637">
    <property type="entry name" value="Thioesterase/thiol ester dehydrase-isomerase"/>
    <property type="match status" value="1"/>
</dbReference>
<evidence type="ECO:0000313" key="4">
    <source>
        <dbReference type="Proteomes" id="UP000266091"/>
    </source>
</evidence>
<organism evidence="3 4">
    <name type="scientific">Mesosutterella multiformis</name>
    <dbReference type="NCBI Taxonomy" id="2259133"/>
    <lineage>
        <taxon>Bacteria</taxon>
        <taxon>Pseudomonadati</taxon>
        <taxon>Pseudomonadota</taxon>
        <taxon>Betaproteobacteria</taxon>
        <taxon>Burkholderiales</taxon>
        <taxon>Sutterellaceae</taxon>
        <taxon>Mesosutterella</taxon>
    </lineage>
</organism>
<dbReference type="Pfam" id="PF00501">
    <property type="entry name" value="AMP-binding"/>
    <property type="match status" value="1"/>
</dbReference>
<dbReference type="EMBL" id="BGZJ01000001">
    <property type="protein sequence ID" value="GBO94056.1"/>
    <property type="molecule type" value="Genomic_DNA"/>
</dbReference>
<dbReference type="PANTHER" id="PTHR43767">
    <property type="entry name" value="LONG-CHAIN-FATTY-ACID--COA LIGASE"/>
    <property type="match status" value="1"/>
</dbReference>
<keyword evidence="4" id="KW-1185">Reference proteome</keyword>
<gene>
    <name evidence="3" type="ORF">MESMUL_14100</name>
</gene>
<dbReference type="InterPro" id="IPR020845">
    <property type="entry name" value="AMP-binding_CS"/>
</dbReference>
<dbReference type="Gene3D" id="3.10.129.10">
    <property type="entry name" value="Hotdog Thioesterase"/>
    <property type="match status" value="1"/>
</dbReference>
<evidence type="ECO:0000313" key="3">
    <source>
        <dbReference type="EMBL" id="GBO94056.1"/>
    </source>
</evidence>
<name>A0A388SCV9_9BURK</name>
<dbReference type="InterPro" id="IPR045851">
    <property type="entry name" value="AMP-bd_C_sf"/>
</dbReference>
<dbReference type="PROSITE" id="PS00455">
    <property type="entry name" value="AMP_BINDING"/>
    <property type="match status" value="1"/>
</dbReference>
<dbReference type="SUPFAM" id="SSF56801">
    <property type="entry name" value="Acetyl-CoA synthetase-like"/>
    <property type="match status" value="1"/>
</dbReference>
<dbReference type="Gene3D" id="3.40.50.12780">
    <property type="entry name" value="N-terminal domain of ligase-like"/>
    <property type="match status" value="1"/>
</dbReference>
<dbReference type="AlphaFoldDB" id="A0A388SCV9"/>
<protein>
    <submittedName>
        <fullName evidence="3">AMP-dependent synthetase</fullName>
    </submittedName>
</protein>
<comment type="caution">
    <text evidence="3">The sequence shown here is derived from an EMBL/GenBank/DDBJ whole genome shotgun (WGS) entry which is preliminary data.</text>
</comment>
<dbReference type="InterPro" id="IPR042099">
    <property type="entry name" value="ANL_N_sf"/>
</dbReference>
<dbReference type="InterPro" id="IPR050237">
    <property type="entry name" value="ATP-dep_AMP-bd_enzyme"/>
</dbReference>
<dbReference type="Gene3D" id="3.30.300.30">
    <property type="match status" value="1"/>
</dbReference>
<dbReference type="PANTHER" id="PTHR43767:SF1">
    <property type="entry name" value="NONRIBOSOMAL PEPTIDE SYNTHASE PES1 (EUROFUNG)-RELATED"/>
    <property type="match status" value="1"/>
</dbReference>
<dbReference type="InterPro" id="IPR054545">
    <property type="entry name" value="ApeI-like"/>
</dbReference>
<reference evidence="3 4" key="1">
    <citation type="journal article" date="2018" name="Int. J. Syst. Evol. Microbiol.">
        <title>Mesosutterella multiformis gen. nov., sp. nov., a member of the family Sutterellaceae and Sutterella megalosphaeroides sp. nov., isolated from human faeces.</title>
        <authorList>
            <person name="Sakamoto M."/>
            <person name="Ikeyama N."/>
            <person name="Kunihiro T."/>
            <person name="Iino T."/>
            <person name="Yuki M."/>
            <person name="Ohkuma M."/>
        </authorList>
    </citation>
    <scope>NUCLEOTIDE SEQUENCE [LARGE SCALE GENOMIC DNA]</scope>
    <source>
        <strain evidence="3 4">4NBBH2</strain>
    </source>
</reference>
<feature type="domain" description="AMP-dependent synthetase/ligase" evidence="1">
    <location>
        <begin position="100"/>
        <end position="282"/>
    </location>
</feature>
<dbReference type="RefSeq" id="WP_116270323.1">
    <property type="nucleotide sequence ID" value="NZ_BGZJ01000001.1"/>
</dbReference>
<evidence type="ECO:0000259" key="1">
    <source>
        <dbReference type="Pfam" id="PF00501"/>
    </source>
</evidence>
<sequence length="557" mass="60741">MLLKTSDWMNGGSPDDVLFLLRDTPITRSEIRRRVSVLAARLSVVPCRTVGIAERDPVKFLTELIATLASRRTPVLAGGNRLASLEPAPDAVWAAEGAAAPAGSAVIPSEDGGDAAMDLPPISPDAELLLFTSGTTGKPKPVRKIVRLLDREAEMVSEIFPDLRRLAVASSVDPLHLYGLTFTVWVPMALGLTRIVPRLEVPEDLASVTVPSAIISSPTFLRYLDPAVPHDAVRFILSAGGKLGSEAGARVKEIFGIPASGIYGSTETGVVAFTREAGRGDAELAPGVSFIGDPRDGRIRTPLTETGEASLDDRIEPIGPRTFRLLGRRDRIVKIAEERVSLDEIEKTVLGRYDFHTVTLAVTLKGRQAIGIAVDQSRSPEYDPTRVRQYERELRKLLKPAAVPRFWRSLAVLPQNTQGKTDMDAVRSLFEETMTTELLPKIKESTPFENGKVSVTFDLEPELGWFKGHFDAQPILPGVAQLELVTRFASQFAGPAALKEVVQMKFTTPMTPGDTVRLTLASLDPEFSANVKFDYQVYRNGSWRLASIGRLKLCKAA</sequence>
<feature type="domain" description="ApeI dehydratase-like" evidence="2">
    <location>
        <begin position="450"/>
        <end position="536"/>
    </location>
</feature>
<dbReference type="Proteomes" id="UP000266091">
    <property type="component" value="Unassembled WGS sequence"/>
</dbReference>
<dbReference type="InterPro" id="IPR000873">
    <property type="entry name" value="AMP-dep_synth/lig_dom"/>
</dbReference>
<evidence type="ECO:0000259" key="2">
    <source>
        <dbReference type="Pfam" id="PF22818"/>
    </source>
</evidence>
<dbReference type="Pfam" id="PF22818">
    <property type="entry name" value="ApeI-like"/>
    <property type="match status" value="1"/>
</dbReference>
<proteinExistence type="predicted"/>
<dbReference type="InterPro" id="IPR029069">
    <property type="entry name" value="HotDog_dom_sf"/>
</dbReference>
<dbReference type="OrthoDB" id="9787658at2"/>
<accession>A0A388SCV9</accession>